<evidence type="ECO:0000313" key="3">
    <source>
        <dbReference type="EMBL" id="TMQ73321.1"/>
    </source>
</evidence>
<gene>
    <name evidence="3" type="ORF">E6K80_00460</name>
</gene>
<dbReference type="GO" id="GO:0005524">
    <property type="term" value="F:ATP binding"/>
    <property type="evidence" value="ECO:0007669"/>
    <property type="project" value="InterPro"/>
</dbReference>
<feature type="non-terminal residue" evidence="3">
    <location>
        <position position="278"/>
    </location>
</feature>
<evidence type="ECO:0000259" key="2">
    <source>
        <dbReference type="Pfam" id="PF01326"/>
    </source>
</evidence>
<dbReference type="InterPro" id="IPR051549">
    <property type="entry name" value="PEP_Utilizing_Enz"/>
</dbReference>
<feature type="compositionally biased region" description="Basic residues" evidence="1">
    <location>
        <begin position="14"/>
        <end position="24"/>
    </location>
</feature>
<feature type="region of interest" description="Disordered" evidence="1">
    <location>
        <begin position="1"/>
        <end position="64"/>
    </location>
</feature>
<dbReference type="PANTHER" id="PTHR43615:SF1">
    <property type="entry name" value="PPDK_N DOMAIN-CONTAINING PROTEIN"/>
    <property type="match status" value="1"/>
</dbReference>
<evidence type="ECO:0000313" key="4">
    <source>
        <dbReference type="Proteomes" id="UP000319836"/>
    </source>
</evidence>
<organism evidence="3 4">
    <name type="scientific">Eiseniibacteriota bacterium</name>
    <dbReference type="NCBI Taxonomy" id="2212470"/>
    <lineage>
        <taxon>Bacteria</taxon>
        <taxon>Candidatus Eiseniibacteriota</taxon>
    </lineage>
</organism>
<proteinExistence type="predicted"/>
<comment type="caution">
    <text evidence="3">The sequence shown here is derived from an EMBL/GenBank/DDBJ whole genome shotgun (WGS) entry which is preliminary data.</text>
</comment>
<dbReference type="AlphaFoldDB" id="A0A538UBQ1"/>
<dbReference type="SUPFAM" id="SSF56059">
    <property type="entry name" value="Glutathione synthetase ATP-binding domain-like"/>
    <property type="match status" value="1"/>
</dbReference>
<reference evidence="3 4" key="1">
    <citation type="journal article" date="2019" name="Nat. Microbiol.">
        <title>Mediterranean grassland soil C-N compound turnover is dependent on rainfall and depth, and is mediated by genomically divergent microorganisms.</title>
        <authorList>
            <person name="Diamond S."/>
            <person name="Andeer P.F."/>
            <person name="Li Z."/>
            <person name="Crits-Christoph A."/>
            <person name="Burstein D."/>
            <person name="Anantharaman K."/>
            <person name="Lane K.R."/>
            <person name="Thomas B.C."/>
            <person name="Pan C."/>
            <person name="Northen T.R."/>
            <person name="Banfield J.F."/>
        </authorList>
    </citation>
    <scope>NUCLEOTIDE SEQUENCE [LARGE SCALE GENOMIC DNA]</scope>
    <source>
        <strain evidence="3">WS_10</strain>
    </source>
</reference>
<dbReference type="InterPro" id="IPR002192">
    <property type="entry name" value="PPDK_AMP/ATP-bd"/>
</dbReference>
<dbReference type="PANTHER" id="PTHR43615">
    <property type="entry name" value="PHOSPHOENOLPYRUVATE SYNTHASE-RELATED"/>
    <property type="match status" value="1"/>
</dbReference>
<protein>
    <recommendedName>
        <fullName evidence="2">Pyruvate phosphate dikinase AMP/ATP-binding domain-containing protein</fullName>
    </recommendedName>
</protein>
<dbReference type="Proteomes" id="UP000319836">
    <property type="component" value="Unassembled WGS sequence"/>
</dbReference>
<dbReference type="GO" id="GO:0016301">
    <property type="term" value="F:kinase activity"/>
    <property type="evidence" value="ECO:0007669"/>
    <property type="project" value="InterPro"/>
</dbReference>
<accession>A0A538UBQ1</accession>
<dbReference type="Pfam" id="PF01326">
    <property type="entry name" value="PPDK_N"/>
    <property type="match status" value="1"/>
</dbReference>
<name>A0A538UBQ1_UNCEI</name>
<evidence type="ECO:0000256" key="1">
    <source>
        <dbReference type="SAM" id="MobiDB-lite"/>
    </source>
</evidence>
<dbReference type="EMBL" id="VBPA01000011">
    <property type="protein sequence ID" value="TMQ73321.1"/>
    <property type="molecule type" value="Genomic_DNA"/>
</dbReference>
<feature type="compositionally biased region" description="Basic and acidic residues" evidence="1">
    <location>
        <begin position="1"/>
        <end position="13"/>
    </location>
</feature>
<sequence length="278" mass="29323">MARRELHRDDARGRFRARDRRRSLRLAGPRVPAPEIASVRAPDRRREPGVARGHLPRAGRAAVGPRGAEAIVSSGIARARVDWVHVPAGGPPLAPEVVGGKGHHLERLAALERAGAAFTVPRFVVVPAAAFVEVEIAGRAWPADETDARARAAEVRALPLPSELESAIAASPASTGLERAVLAVRSSAAAEDSRTRSFAGQFDTVLGVRAWERESWSQAVRQVWASAFHAWAAAYAGSGGAPAPVRMAVVIQELVDPRASGVAFSADPVSGARDVAVV</sequence>
<dbReference type="Gene3D" id="3.30.1490.20">
    <property type="entry name" value="ATP-grasp fold, A domain"/>
    <property type="match status" value="1"/>
</dbReference>
<feature type="domain" description="Pyruvate phosphate dikinase AMP/ATP-binding" evidence="2">
    <location>
        <begin position="96"/>
        <end position="278"/>
    </location>
</feature>
<dbReference type="InterPro" id="IPR013815">
    <property type="entry name" value="ATP_grasp_subdomain_1"/>
</dbReference>